<keyword evidence="6" id="KW-1185">Reference proteome</keyword>
<dbReference type="PROSITE" id="PS51257">
    <property type="entry name" value="PROKAR_LIPOPROTEIN"/>
    <property type="match status" value="1"/>
</dbReference>
<dbReference type="GO" id="GO:0016787">
    <property type="term" value="F:hydrolase activity"/>
    <property type="evidence" value="ECO:0007669"/>
    <property type="project" value="InterPro"/>
</dbReference>
<dbReference type="STRING" id="927083.DB32_006090"/>
<dbReference type="InterPro" id="IPR006558">
    <property type="entry name" value="LamG-like"/>
</dbReference>
<dbReference type="Gene3D" id="3.60.21.10">
    <property type="match status" value="1"/>
</dbReference>
<dbReference type="InterPro" id="IPR051918">
    <property type="entry name" value="STPP_CPPED1"/>
</dbReference>
<name>A0A0F6YM19_9BACT</name>
<evidence type="ECO:0000256" key="1">
    <source>
        <dbReference type="ARBA" id="ARBA00022729"/>
    </source>
</evidence>
<dbReference type="PANTHER" id="PTHR43143:SF5">
    <property type="entry name" value="SECRETED PROTEIN"/>
    <property type="match status" value="1"/>
</dbReference>
<evidence type="ECO:0000256" key="3">
    <source>
        <dbReference type="SAM" id="MobiDB-lite"/>
    </source>
</evidence>
<feature type="domain" description="LamG-like jellyroll fold" evidence="4">
    <location>
        <begin position="94"/>
        <end position="246"/>
    </location>
</feature>
<evidence type="ECO:0000259" key="4">
    <source>
        <dbReference type="SMART" id="SM00560"/>
    </source>
</evidence>
<dbReference type="SUPFAM" id="SSF49899">
    <property type="entry name" value="Concanavalin A-like lectins/glucanases"/>
    <property type="match status" value="1"/>
</dbReference>
<evidence type="ECO:0000313" key="6">
    <source>
        <dbReference type="Proteomes" id="UP000034883"/>
    </source>
</evidence>
<evidence type="ECO:0000256" key="2">
    <source>
        <dbReference type="ARBA" id="ARBA00023157"/>
    </source>
</evidence>
<dbReference type="PANTHER" id="PTHR43143">
    <property type="entry name" value="METALLOPHOSPHOESTERASE, CALCINEURIN SUPERFAMILY"/>
    <property type="match status" value="1"/>
</dbReference>
<dbReference type="Proteomes" id="UP000034883">
    <property type="component" value="Chromosome"/>
</dbReference>
<reference evidence="5 6" key="1">
    <citation type="submission" date="2015-03" db="EMBL/GenBank/DDBJ databases">
        <title>Genome assembly of Sandaracinus amylolyticus DSM 53668.</title>
        <authorList>
            <person name="Sharma G."/>
            <person name="Subramanian S."/>
        </authorList>
    </citation>
    <scope>NUCLEOTIDE SEQUENCE [LARGE SCALE GENOMIC DNA]</scope>
    <source>
        <strain evidence="5 6">DSM 53668</strain>
    </source>
</reference>
<dbReference type="KEGG" id="samy:DB32_006090"/>
<sequence length="685" mass="73409">MAHRLLDDALVRARFLCILSALALGACGGDVDNPRGGDGAIPARDASVSDGGTPTQDDDAGTPGCEAAPPARALAFDGTDDAASMGVARPLGLARFTVEAWVRRDGPGVAAGTGVGGVQVVPIAGKGRGEDDGSNVDCNYAFGFVGDVLGADFEDMATGANHPVVGRTRVTPGEWHHVAVTYDGTTWRLYLDGALDGSARANATPRADSIQHFGIGTALDSMGRAAGRLHGAVSELRVWDRARTAEEIASARFERVATGEGLVGRWALDGDAADAIGDLDATITGATFVETGPVLDRGLPPTITGTIPSDDLAVTGNSVELSVGATDPEGDALDVTFHLRALGEEDGFTVVVLPDTQYYTVDDRNLERFFYDQTQWIVDNHDAYDIRAVIHNGDLVNNGDSQVFQWRVADRAMTTLEGALPGMPDGMPYGVAVGNHDLSVVSQVGPATRYNEFFGVERFEGRAYYGGHYGSTNDEHWFTFSAGGMDFVVVDMKFDPEPDAAVLAWARRVLETHPDHFGIVNAHYILNSAGNFGPQGQAIYNALRSVRNLHLMTCGHISAESRRNDTFEGHRIDSMLADYQSRENGGSGFMRIWEFSPAEGELTVRTYSPTLDRWETDANSEFTLRVPLRGAGGVFEEVARAERGASPATATIEGLEPGRVYEWYATVRDCDHTVRTPVSRFTTTP</sequence>
<dbReference type="SUPFAM" id="SSF56300">
    <property type="entry name" value="Metallo-dependent phosphatases"/>
    <property type="match status" value="1"/>
</dbReference>
<dbReference type="InterPro" id="IPR013320">
    <property type="entry name" value="ConA-like_dom_sf"/>
</dbReference>
<dbReference type="InterPro" id="IPR029052">
    <property type="entry name" value="Metallo-depent_PP-like"/>
</dbReference>
<dbReference type="AlphaFoldDB" id="A0A0F6YM19"/>
<keyword evidence="1" id="KW-0732">Signal</keyword>
<keyword evidence="2" id="KW-1015">Disulfide bond</keyword>
<dbReference type="EMBL" id="CP011125">
    <property type="protein sequence ID" value="AKF08941.1"/>
    <property type="molecule type" value="Genomic_DNA"/>
</dbReference>
<protein>
    <submittedName>
        <fullName evidence="5">Putative phosphoesterase</fullName>
    </submittedName>
</protein>
<proteinExistence type="predicted"/>
<dbReference type="Pfam" id="PF00149">
    <property type="entry name" value="Metallophos"/>
    <property type="match status" value="1"/>
</dbReference>
<dbReference type="Pfam" id="PF13385">
    <property type="entry name" value="Laminin_G_3"/>
    <property type="match status" value="1"/>
</dbReference>
<feature type="region of interest" description="Disordered" evidence="3">
    <location>
        <begin position="36"/>
        <end position="64"/>
    </location>
</feature>
<dbReference type="Gene3D" id="2.60.120.200">
    <property type="match status" value="1"/>
</dbReference>
<accession>A0A0F6YM19</accession>
<gene>
    <name evidence="5" type="ORF">DB32_006090</name>
</gene>
<dbReference type="InterPro" id="IPR004843">
    <property type="entry name" value="Calcineurin-like_PHP"/>
</dbReference>
<dbReference type="SMART" id="SM00560">
    <property type="entry name" value="LamGL"/>
    <property type="match status" value="1"/>
</dbReference>
<evidence type="ECO:0000313" key="5">
    <source>
        <dbReference type="EMBL" id="AKF08941.1"/>
    </source>
</evidence>
<organism evidence="5 6">
    <name type="scientific">Sandaracinus amylolyticus</name>
    <dbReference type="NCBI Taxonomy" id="927083"/>
    <lineage>
        <taxon>Bacteria</taxon>
        <taxon>Pseudomonadati</taxon>
        <taxon>Myxococcota</taxon>
        <taxon>Polyangia</taxon>
        <taxon>Polyangiales</taxon>
        <taxon>Sandaracinaceae</taxon>
        <taxon>Sandaracinus</taxon>
    </lineage>
</organism>